<dbReference type="PROSITE" id="PS50110">
    <property type="entry name" value="RESPONSE_REGULATORY"/>
    <property type="match status" value="1"/>
</dbReference>
<dbReference type="Pfam" id="PF00072">
    <property type="entry name" value="Response_reg"/>
    <property type="match status" value="1"/>
</dbReference>
<dbReference type="EMBL" id="JAGUCO010000016">
    <property type="protein sequence ID" value="MBS2099931.1"/>
    <property type="molecule type" value="Genomic_DNA"/>
</dbReference>
<name>A0ABS5JZT9_9BACT</name>
<evidence type="ECO:0000259" key="5">
    <source>
        <dbReference type="PROSITE" id="PS50930"/>
    </source>
</evidence>
<dbReference type="Proteomes" id="UP000708576">
    <property type="component" value="Unassembled WGS sequence"/>
</dbReference>
<evidence type="ECO:0000256" key="1">
    <source>
        <dbReference type="ARBA" id="ARBA00022553"/>
    </source>
</evidence>
<dbReference type="InterPro" id="IPR007492">
    <property type="entry name" value="LytTR_DNA-bd_dom"/>
</dbReference>
<proteinExistence type="predicted"/>
<evidence type="ECO:0000256" key="3">
    <source>
        <dbReference type="PROSITE-ProRule" id="PRU00169"/>
    </source>
</evidence>
<dbReference type="PANTHER" id="PTHR44591:SF14">
    <property type="entry name" value="PROTEIN PILG"/>
    <property type="match status" value="1"/>
</dbReference>
<protein>
    <submittedName>
        <fullName evidence="6">Response regulator transcription factor</fullName>
    </submittedName>
</protein>
<dbReference type="InterPro" id="IPR011006">
    <property type="entry name" value="CheY-like_superfamily"/>
</dbReference>
<keyword evidence="1 3" id="KW-0597">Phosphoprotein</keyword>
<keyword evidence="2" id="KW-0902">Two-component regulatory system</keyword>
<evidence type="ECO:0000259" key="4">
    <source>
        <dbReference type="PROSITE" id="PS50110"/>
    </source>
</evidence>
<accession>A0ABS5JZT9</accession>
<dbReference type="InterPro" id="IPR001789">
    <property type="entry name" value="Sig_transdc_resp-reg_receiver"/>
</dbReference>
<dbReference type="InterPro" id="IPR050595">
    <property type="entry name" value="Bact_response_regulator"/>
</dbReference>
<dbReference type="SUPFAM" id="SSF52172">
    <property type="entry name" value="CheY-like"/>
    <property type="match status" value="1"/>
</dbReference>
<keyword evidence="7" id="KW-1185">Reference proteome</keyword>
<evidence type="ECO:0000313" key="6">
    <source>
        <dbReference type="EMBL" id="MBS2099931.1"/>
    </source>
</evidence>
<feature type="domain" description="Response regulatory" evidence="4">
    <location>
        <begin position="6"/>
        <end position="124"/>
    </location>
</feature>
<evidence type="ECO:0000313" key="7">
    <source>
        <dbReference type="Proteomes" id="UP000708576"/>
    </source>
</evidence>
<gene>
    <name evidence="6" type="ORF">KEM10_16705</name>
</gene>
<dbReference type="RefSeq" id="WP_212217170.1">
    <property type="nucleotide sequence ID" value="NZ_JAGUCO010000016.1"/>
</dbReference>
<dbReference type="Gene3D" id="3.40.50.2300">
    <property type="match status" value="1"/>
</dbReference>
<dbReference type="SMART" id="SM00850">
    <property type="entry name" value="LytTR"/>
    <property type="match status" value="1"/>
</dbReference>
<comment type="caution">
    <text evidence="6">The sequence shown here is derived from an EMBL/GenBank/DDBJ whole genome shotgun (WGS) entry which is preliminary data.</text>
</comment>
<organism evidence="6 7">
    <name type="scientific">Carboxylicivirga linearis</name>
    <dbReference type="NCBI Taxonomy" id="1628157"/>
    <lineage>
        <taxon>Bacteria</taxon>
        <taxon>Pseudomonadati</taxon>
        <taxon>Bacteroidota</taxon>
        <taxon>Bacteroidia</taxon>
        <taxon>Marinilabiliales</taxon>
        <taxon>Marinilabiliaceae</taxon>
        <taxon>Carboxylicivirga</taxon>
    </lineage>
</organism>
<feature type="modified residue" description="4-aspartylphosphate" evidence="3">
    <location>
        <position position="58"/>
    </location>
</feature>
<dbReference type="PANTHER" id="PTHR44591">
    <property type="entry name" value="STRESS RESPONSE REGULATOR PROTEIN 1"/>
    <property type="match status" value="1"/>
</dbReference>
<dbReference type="SMART" id="SM00448">
    <property type="entry name" value="REC"/>
    <property type="match status" value="1"/>
</dbReference>
<dbReference type="Gene3D" id="2.40.50.1020">
    <property type="entry name" value="LytTr DNA-binding domain"/>
    <property type="match status" value="1"/>
</dbReference>
<reference evidence="6 7" key="1">
    <citation type="journal article" date="2015" name="Int. J. Syst. Evol. Microbiol.">
        <title>Carboxylicivirga linearis sp. nov., isolated from a sea cucumber culture pond.</title>
        <authorList>
            <person name="Wang F.Q."/>
            <person name="Zhou Y.X."/>
            <person name="Lin X.Z."/>
            <person name="Chen G.J."/>
            <person name="Du Z.J."/>
        </authorList>
    </citation>
    <scope>NUCLEOTIDE SEQUENCE [LARGE SCALE GENOMIC DNA]</scope>
    <source>
        <strain evidence="6 7">FB218</strain>
    </source>
</reference>
<feature type="domain" description="HTH LytTR-type" evidence="5">
    <location>
        <begin position="163"/>
        <end position="258"/>
    </location>
</feature>
<sequence>MEQIINALVVEDIQDTSDYICQRIQQLFPQIKKVNQAYDIEEAYDIIKRENIQLVFLDIQLTTGTGFDLLKKLSEENCIDFEIIFITGESAKEYTLRAIKYSAIDFLYKPLDDSELVQAVNKALSKISSRNFNHQIKLLLERVGGAQQIPSNKMAFHLHNGIIEFVNISDIVYLKADGVICYVFLKDGVQLSVTRNIGFYKEMLVSDYHFHAISNSLLVNQEFIKKYNHRELTVELTNGTVLYASKRFGKDFKDQFGKKGGINSFTRTIRQLFGR</sequence>
<evidence type="ECO:0000256" key="2">
    <source>
        <dbReference type="ARBA" id="ARBA00023012"/>
    </source>
</evidence>
<dbReference type="Pfam" id="PF04397">
    <property type="entry name" value="LytTR"/>
    <property type="match status" value="1"/>
</dbReference>
<dbReference type="PROSITE" id="PS50930">
    <property type="entry name" value="HTH_LYTTR"/>
    <property type="match status" value="1"/>
</dbReference>